<dbReference type="Proteomes" id="UP000035489">
    <property type="component" value="Unassembled WGS sequence"/>
</dbReference>
<dbReference type="RefSeq" id="WP_047191154.1">
    <property type="nucleotide sequence ID" value="NZ_LCYG01000060.1"/>
</dbReference>
<protein>
    <submittedName>
        <fullName evidence="2">3-oxoadipate enol-lactonase</fullName>
    </submittedName>
</protein>
<evidence type="ECO:0000259" key="1">
    <source>
        <dbReference type="Pfam" id="PF00561"/>
    </source>
</evidence>
<dbReference type="InterPro" id="IPR050266">
    <property type="entry name" value="AB_hydrolase_sf"/>
</dbReference>
<proteinExistence type="predicted"/>
<accession>A0A0H1R7I2</accession>
<feature type="domain" description="AB hydrolase-1" evidence="1">
    <location>
        <begin position="22"/>
        <end position="247"/>
    </location>
</feature>
<dbReference type="GO" id="GO:0042952">
    <property type="term" value="P:beta-ketoadipate pathway"/>
    <property type="evidence" value="ECO:0007669"/>
    <property type="project" value="InterPro"/>
</dbReference>
<reference evidence="2 3" key="1">
    <citation type="submission" date="2015-05" db="EMBL/GenBank/DDBJ databases">
        <title>Draft genome sequence of Microvirga vignae strain BR3299, a novel nitrogen fixing bacteria isolated from Brazil semi-aired region.</title>
        <authorList>
            <person name="Zilli J.E."/>
            <person name="Passos S.R."/>
            <person name="Leite J."/>
            <person name="Baldani J.I."/>
            <person name="Xavier G.R."/>
            <person name="Rumjaneck N.G."/>
            <person name="Simoes-Araujo J.L."/>
        </authorList>
    </citation>
    <scope>NUCLEOTIDE SEQUENCE [LARGE SCALE GENOMIC DNA]</scope>
    <source>
        <strain evidence="2 3">BR3299</strain>
    </source>
</reference>
<dbReference type="EMBL" id="LCYG01000060">
    <property type="protein sequence ID" value="KLK91113.1"/>
    <property type="molecule type" value="Genomic_DNA"/>
</dbReference>
<dbReference type="SUPFAM" id="SSF53474">
    <property type="entry name" value="alpha/beta-Hydrolases"/>
    <property type="match status" value="1"/>
</dbReference>
<dbReference type="PRINTS" id="PR00111">
    <property type="entry name" value="ABHYDROLASE"/>
</dbReference>
<dbReference type="AlphaFoldDB" id="A0A0H1R7I2"/>
<name>A0A0H1R7I2_9HYPH</name>
<dbReference type="InterPro" id="IPR000073">
    <property type="entry name" value="AB_hydrolase_1"/>
</dbReference>
<dbReference type="NCBIfam" id="TIGR02427">
    <property type="entry name" value="protocat_pcaD"/>
    <property type="match status" value="1"/>
</dbReference>
<dbReference type="PATRIC" id="fig|1225564.3.peg.5752"/>
<dbReference type="Gene3D" id="3.40.50.1820">
    <property type="entry name" value="alpha/beta hydrolase"/>
    <property type="match status" value="1"/>
</dbReference>
<organism evidence="2 3">
    <name type="scientific">Microvirga vignae</name>
    <dbReference type="NCBI Taxonomy" id="1225564"/>
    <lineage>
        <taxon>Bacteria</taxon>
        <taxon>Pseudomonadati</taxon>
        <taxon>Pseudomonadota</taxon>
        <taxon>Alphaproteobacteria</taxon>
        <taxon>Hyphomicrobiales</taxon>
        <taxon>Methylobacteriaceae</taxon>
        <taxon>Microvirga</taxon>
    </lineage>
</organism>
<dbReference type="OrthoDB" id="9793083at2"/>
<dbReference type="PANTHER" id="PTHR43798">
    <property type="entry name" value="MONOACYLGLYCEROL LIPASE"/>
    <property type="match status" value="1"/>
</dbReference>
<evidence type="ECO:0000313" key="2">
    <source>
        <dbReference type="EMBL" id="KLK91113.1"/>
    </source>
</evidence>
<dbReference type="STRING" id="1225564.AA309_21920"/>
<gene>
    <name evidence="2" type="ORF">AA309_21920</name>
</gene>
<dbReference type="GO" id="GO:0047570">
    <property type="term" value="F:3-oxoadipate enol-lactonase activity"/>
    <property type="evidence" value="ECO:0007669"/>
    <property type="project" value="InterPro"/>
</dbReference>
<sequence length="264" mass="28405">MAFIRANGIVLHHQVIGRTDGPALVFNNSLGSDFRIWQEVAPAFTDRFRVVLYDKRGHGLSEAPPAPYTMDDHTDDLFALLDHLGIDGAALVGLSVGGMIAQRAAVRAPQRVKALVLCCTAAKIGTPELWAERISAVEKGGIEPVVENVLQRWFTPAFRETRRDDVAGWRNMLVRMPAPGYAGTCAAIRDADLTPDAGRIEAPALCVAGDQDGSTPADVVQGTASLIPGARFELVDGCGHIPCIEKPEVLTRLIQQHLQEAGLV</sequence>
<dbReference type="InterPro" id="IPR029058">
    <property type="entry name" value="AB_hydrolase_fold"/>
</dbReference>
<dbReference type="InterPro" id="IPR026968">
    <property type="entry name" value="PcaD/CatD"/>
</dbReference>
<evidence type="ECO:0000313" key="3">
    <source>
        <dbReference type="Proteomes" id="UP000035489"/>
    </source>
</evidence>
<keyword evidence="3" id="KW-1185">Reference proteome</keyword>
<comment type="caution">
    <text evidence="2">The sequence shown here is derived from an EMBL/GenBank/DDBJ whole genome shotgun (WGS) entry which is preliminary data.</text>
</comment>
<dbReference type="Pfam" id="PF00561">
    <property type="entry name" value="Abhydrolase_1"/>
    <property type="match status" value="1"/>
</dbReference>